<protein>
    <submittedName>
        <fullName evidence="2">Uncharacterized protein</fullName>
    </submittedName>
</protein>
<name>A0A541BA51_9NOCA</name>
<evidence type="ECO:0000313" key="2">
    <source>
        <dbReference type="EMBL" id="TQF69214.1"/>
    </source>
</evidence>
<sequence length="283" mass="31696">MQQPREGINLVQRFWARYAVLLISAAIAMTIVVALTLWCPPVHRGAESVWAEVTTAKWFANVGIPTVVAGAAVVAAWLFVQRQLAENRREVRAALNREHANRYTTSARASLADLHEVIRDFYVARSIDYQTYVDRAVAIANDLIRTTADLQVQIGMTDYVLAAGTVVERLKVRLQGSERFQFYVDLGWAEGVSTGVPARQALVDHTAILAVNQLRQVIVDIEKWDGLPDGSRSYRIPDALNPLPMFSHAPTDGSDVDTAIAKWQDHEREVIDEEAEKHRWSQP</sequence>
<feature type="transmembrane region" description="Helical" evidence="1">
    <location>
        <begin position="15"/>
        <end position="38"/>
    </location>
</feature>
<accession>A0A541BA51</accession>
<keyword evidence="3" id="KW-1185">Reference proteome</keyword>
<keyword evidence="1" id="KW-0472">Membrane</keyword>
<proteinExistence type="predicted"/>
<reference evidence="2 3" key="1">
    <citation type="submission" date="2019-06" db="EMBL/GenBank/DDBJ databases">
        <title>Rhodococcus spaelei sp. nov., isolated from a cave.</title>
        <authorList>
            <person name="Lee S.D."/>
        </authorList>
    </citation>
    <scope>NUCLEOTIDE SEQUENCE [LARGE SCALE GENOMIC DNA]</scope>
    <source>
        <strain evidence="2 3">C9-5</strain>
    </source>
</reference>
<evidence type="ECO:0000313" key="3">
    <source>
        <dbReference type="Proteomes" id="UP000316256"/>
    </source>
</evidence>
<dbReference type="EMBL" id="VIGH01000004">
    <property type="protein sequence ID" value="TQF69214.1"/>
    <property type="molecule type" value="Genomic_DNA"/>
</dbReference>
<dbReference type="RefSeq" id="WP_142098988.1">
    <property type="nucleotide sequence ID" value="NZ_VIGH01000004.1"/>
</dbReference>
<organism evidence="2 3">
    <name type="scientific">Rhodococcus spelaei</name>
    <dbReference type="NCBI Taxonomy" id="2546320"/>
    <lineage>
        <taxon>Bacteria</taxon>
        <taxon>Bacillati</taxon>
        <taxon>Actinomycetota</taxon>
        <taxon>Actinomycetes</taxon>
        <taxon>Mycobacteriales</taxon>
        <taxon>Nocardiaceae</taxon>
        <taxon>Rhodococcus</taxon>
    </lineage>
</organism>
<dbReference type="AlphaFoldDB" id="A0A541BA51"/>
<keyword evidence="1" id="KW-0812">Transmembrane</keyword>
<evidence type="ECO:0000256" key="1">
    <source>
        <dbReference type="SAM" id="Phobius"/>
    </source>
</evidence>
<keyword evidence="1" id="KW-1133">Transmembrane helix</keyword>
<gene>
    <name evidence="2" type="ORF">FK531_10710</name>
</gene>
<comment type="caution">
    <text evidence="2">The sequence shown here is derived from an EMBL/GenBank/DDBJ whole genome shotgun (WGS) entry which is preliminary data.</text>
</comment>
<feature type="transmembrane region" description="Helical" evidence="1">
    <location>
        <begin position="58"/>
        <end position="80"/>
    </location>
</feature>
<dbReference type="Proteomes" id="UP000316256">
    <property type="component" value="Unassembled WGS sequence"/>
</dbReference>